<dbReference type="Proteomes" id="UP000216207">
    <property type="component" value="Unassembled WGS sequence"/>
</dbReference>
<dbReference type="EMBL" id="NPCC01000005">
    <property type="protein sequence ID" value="PAE89969.1"/>
    <property type="molecule type" value="Genomic_DNA"/>
</dbReference>
<proteinExistence type="predicted"/>
<protein>
    <submittedName>
        <fullName evidence="1">Uncharacterized protein</fullName>
    </submittedName>
</protein>
<evidence type="ECO:0000313" key="1">
    <source>
        <dbReference type="EMBL" id="PAE89969.1"/>
    </source>
</evidence>
<comment type="caution">
    <text evidence="1">The sequence shown here is derived from an EMBL/GenBank/DDBJ whole genome shotgun (WGS) entry which is preliminary data.</text>
</comment>
<accession>A0A268P378</accession>
<organism evidence="1 2">
    <name type="scientific">Shouchella clausii</name>
    <name type="common">Alkalihalobacillus clausii</name>
    <dbReference type="NCBI Taxonomy" id="79880"/>
    <lineage>
        <taxon>Bacteria</taxon>
        <taxon>Bacillati</taxon>
        <taxon>Bacillota</taxon>
        <taxon>Bacilli</taxon>
        <taxon>Bacillales</taxon>
        <taxon>Bacillaceae</taxon>
        <taxon>Shouchella</taxon>
    </lineage>
</organism>
<dbReference type="AlphaFoldDB" id="A0A268P378"/>
<gene>
    <name evidence="1" type="ORF">CHH72_02995</name>
</gene>
<sequence>MNQYGLAEWFQQNKDKAALLCRANESIEDVWPFTLKQTAFPAMFVATSAQGADTQAETD</sequence>
<reference evidence="1 2" key="1">
    <citation type="submission" date="2017-07" db="EMBL/GenBank/DDBJ databases">
        <title>Isolation and whole genome analysis of endospore-forming bacteria from heroin.</title>
        <authorList>
            <person name="Kalinowski J."/>
            <person name="Ahrens B."/>
            <person name="Al-Dilaimi A."/>
            <person name="Winkler A."/>
            <person name="Wibberg D."/>
            <person name="Schleenbecker U."/>
            <person name="Ruckert C."/>
            <person name="Wolfel R."/>
            <person name="Grass G."/>
        </authorList>
    </citation>
    <scope>NUCLEOTIDE SEQUENCE [LARGE SCALE GENOMIC DNA]</scope>
    <source>
        <strain evidence="1 2">7539</strain>
    </source>
</reference>
<evidence type="ECO:0000313" key="2">
    <source>
        <dbReference type="Proteomes" id="UP000216207"/>
    </source>
</evidence>
<name>A0A268P378_SHOCL</name>
<dbReference type="RefSeq" id="WP_035201187.1">
    <property type="nucleotide sequence ID" value="NZ_BOQQ01000003.1"/>
</dbReference>